<proteinExistence type="predicted"/>
<evidence type="ECO:0000256" key="1">
    <source>
        <dbReference type="SAM" id="Phobius"/>
    </source>
</evidence>
<feature type="transmembrane region" description="Helical" evidence="1">
    <location>
        <begin position="58"/>
        <end position="77"/>
    </location>
</feature>
<protein>
    <submittedName>
        <fullName evidence="2">Uncharacterized protein</fullName>
    </submittedName>
</protein>
<keyword evidence="1" id="KW-0472">Membrane</keyword>
<reference evidence="2" key="1">
    <citation type="submission" date="2021-05" db="EMBL/GenBank/DDBJ databases">
        <authorList>
            <person name="Alioto T."/>
            <person name="Alioto T."/>
            <person name="Gomez Garrido J."/>
        </authorList>
    </citation>
    <scope>NUCLEOTIDE SEQUENCE</scope>
</reference>
<accession>A0A8D8PWX2</accession>
<name>A0A8D8PWX2_9HEMI</name>
<feature type="transmembrane region" description="Helical" evidence="1">
    <location>
        <begin position="26"/>
        <end position="46"/>
    </location>
</feature>
<organism evidence="2">
    <name type="scientific">Cacopsylla melanoneura</name>
    <dbReference type="NCBI Taxonomy" id="428564"/>
    <lineage>
        <taxon>Eukaryota</taxon>
        <taxon>Metazoa</taxon>
        <taxon>Ecdysozoa</taxon>
        <taxon>Arthropoda</taxon>
        <taxon>Hexapoda</taxon>
        <taxon>Insecta</taxon>
        <taxon>Pterygota</taxon>
        <taxon>Neoptera</taxon>
        <taxon>Paraneoptera</taxon>
        <taxon>Hemiptera</taxon>
        <taxon>Sternorrhyncha</taxon>
        <taxon>Psylloidea</taxon>
        <taxon>Psyllidae</taxon>
        <taxon>Psyllinae</taxon>
        <taxon>Cacopsylla</taxon>
    </lineage>
</organism>
<sequence>MIFRVFFPATYVKKIRKIIFLKTFSYFFFLVLFLSLLSLMKTNYFISSSKLLQKKSKIGCCWFFFVGMVKAPFFPLFQSLPKLLCRTQNQHKLPRFFCCCIFLYLGR</sequence>
<evidence type="ECO:0000313" key="2">
    <source>
        <dbReference type="EMBL" id="CAG6617064.1"/>
    </source>
</evidence>
<keyword evidence="1" id="KW-1133">Transmembrane helix</keyword>
<dbReference type="EMBL" id="HBUF01037777">
    <property type="protein sequence ID" value="CAG6617064.1"/>
    <property type="molecule type" value="Transcribed_RNA"/>
</dbReference>
<keyword evidence="1" id="KW-0812">Transmembrane</keyword>
<dbReference type="AlphaFoldDB" id="A0A8D8PWX2"/>